<accession>A0A6A6JII7</accession>
<dbReference type="GO" id="GO:0043565">
    <property type="term" value="F:sequence-specific DNA binding"/>
    <property type="evidence" value="ECO:0007669"/>
    <property type="project" value="TreeGrafter"/>
</dbReference>
<dbReference type="GeneID" id="54556226"/>
<evidence type="ECO:0008006" key="4">
    <source>
        <dbReference type="Google" id="ProtNLM"/>
    </source>
</evidence>
<evidence type="ECO:0000313" key="2">
    <source>
        <dbReference type="EMBL" id="KAF2275456.1"/>
    </source>
</evidence>
<dbReference type="GO" id="GO:0005634">
    <property type="term" value="C:nucleus"/>
    <property type="evidence" value="ECO:0007669"/>
    <property type="project" value="TreeGrafter"/>
</dbReference>
<keyword evidence="3" id="KW-1185">Reference proteome</keyword>
<dbReference type="Proteomes" id="UP000800097">
    <property type="component" value="Unassembled WGS sequence"/>
</dbReference>
<organism evidence="2 3">
    <name type="scientific">Westerdykella ornata</name>
    <dbReference type="NCBI Taxonomy" id="318751"/>
    <lineage>
        <taxon>Eukaryota</taxon>
        <taxon>Fungi</taxon>
        <taxon>Dikarya</taxon>
        <taxon>Ascomycota</taxon>
        <taxon>Pezizomycotina</taxon>
        <taxon>Dothideomycetes</taxon>
        <taxon>Pleosporomycetidae</taxon>
        <taxon>Pleosporales</taxon>
        <taxon>Sporormiaceae</taxon>
        <taxon>Westerdykella</taxon>
    </lineage>
</organism>
<evidence type="ECO:0000313" key="3">
    <source>
        <dbReference type="Proteomes" id="UP000800097"/>
    </source>
</evidence>
<evidence type="ECO:0000256" key="1">
    <source>
        <dbReference type="SAM" id="MobiDB-lite"/>
    </source>
</evidence>
<dbReference type="OrthoDB" id="5391991at2759"/>
<dbReference type="InterPro" id="IPR018818">
    <property type="entry name" value="Stb3"/>
</dbReference>
<protein>
    <recommendedName>
        <fullName evidence="4">Sin3 binding protein-domain-containing protein</fullName>
    </recommendedName>
</protein>
<dbReference type="RefSeq" id="XP_033652995.1">
    <property type="nucleotide sequence ID" value="XM_033803051.1"/>
</dbReference>
<dbReference type="PANTHER" id="PTHR28164:SF1">
    <property type="entry name" value="PROTEIN STB3"/>
    <property type="match status" value="1"/>
</dbReference>
<feature type="region of interest" description="Disordered" evidence="1">
    <location>
        <begin position="252"/>
        <end position="301"/>
    </location>
</feature>
<feature type="region of interest" description="Disordered" evidence="1">
    <location>
        <begin position="24"/>
        <end position="63"/>
    </location>
</feature>
<feature type="compositionally biased region" description="Low complexity" evidence="1">
    <location>
        <begin position="341"/>
        <end position="354"/>
    </location>
</feature>
<dbReference type="PANTHER" id="PTHR28164">
    <property type="entry name" value="PROTEIN STB3"/>
    <property type="match status" value="1"/>
</dbReference>
<dbReference type="AlphaFoldDB" id="A0A6A6JII7"/>
<name>A0A6A6JII7_WESOR</name>
<dbReference type="GO" id="GO:0000432">
    <property type="term" value="P:positive regulation of transcription from RNA polymerase II promoter by glucose"/>
    <property type="evidence" value="ECO:0007669"/>
    <property type="project" value="TreeGrafter"/>
</dbReference>
<feature type="compositionally biased region" description="Basic and acidic residues" evidence="1">
    <location>
        <begin position="31"/>
        <end position="42"/>
    </location>
</feature>
<gene>
    <name evidence="2" type="ORF">EI97DRAFT_75784</name>
</gene>
<feature type="region of interest" description="Disordered" evidence="1">
    <location>
        <begin position="338"/>
        <end position="360"/>
    </location>
</feature>
<dbReference type="EMBL" id="ML986497">
    <property type="protein sequence ID" value="KAF2275456.1"/>
    <property type="molecule type" value="Genomic_DNA"/>
</dbReference>
<reference evidence="2" key="1">
    <citation type="journal article" date="2020" name="Stud. Mycol.">
        <title>101 Dothideomycetes genomes: a test case for predicting lifestyles and emergence of pathogens.</title>
        <authorList>
            <person name="Haridas S."/>
            <person name="Albert R."/>
            <person name="Binder M."/>
            <person name="Bloem J."/>
            <person name="Labutti K."/>
            <person name="Salamov A."/>
            <person name="Andreopoulos B."/>
            <person name="Baker S."/>
            <person name="Barry K."/>
            <person name="Bills G."/>
            <person name="Bluhm B."/>
            <person name="Cannon C."/>
            <person name="Castanera R."/>
            <person name="Culley D."/>
            <person name="Daum C."/>
            <person name="Ezra D."/>
            <person name="Gonzalez J."/>
            <person name="Henrissat B."/>
            <person name="Kuo A."/>
            <person name="Liang C."/>
            <person name="Lipzen A."/>
            <person name="Lutzoni F."/>
            <person name="Magnuson J."/>
            <person name="Mondo S."/>
            <person name="Nolan M."/>
            <person name="Ohm R."/>
            <person name="Pangilinan J."/>
            <person name="Park H.-J."/>
            <person name="Ramirez L."/>
            <person name="Alfaro M."/>
            <person name="Sun H."/>
            <person name="Tritt A."/>
            <person name="Yoshinaga Y."/>
            <person name="Zwiers L.-H."/>
            <person name="Turgeon B."/>
            <person name="Goodwin S."/>
            <person name="Spatafora J."/>
            <person name="Crous P."/>
            <person name="Grigoriev I."/>
        </authorList>
    </citation>
    <scope>NUCLEOTIDE SEQUENCE</scope>
    <source>
        <strain evidence="2">CBS 379.55</strain>
    </source>
</reference>
<feature type="region of interest" description="Disordered" evidence="1">
    <location>
        <begin position="195"/>
        <end position="216"/>
    </location>
</feature>
<feature type="compositionally biased region" description="Acidic residues" evidence="1">
    <location>
        <begin position="257"/>
        <end position="282"/>
    </location>
</feature>
<proteinExistence type="predicted"/>
<dbReference type="Pfam" id="PF10330">
    <property type="entry name" value="Stb3"/>
    <property type="match status" value="1"/>
</dbReference>
<sequence length="393" mass="41973">MATVAANRPVSNIAVAFAAQSASNNIPIPRDGVDPNTSDHRRMLLTPPNSISPTLPAQKHKPGMRGGDVPYMPLHPDSDVDLQDAVEHAASQHLHPAALSKEALAGLEAAGQITPAMLAKHHLPKIFSGHGSLPVRDIMAHLAQTVPGYSSIPPAKARRLVVAALEHRAGGGLHGEVVFEKVGWGRWHVKGENGQGVPIAHSASPSGPTPPASVDSAGRLVIPRSRFDRDEYCGSWAAGSMAFSRHEEMADNMSLDGSDDSDSDADDMDLDDIDDQTDEEDWSALGPELLRNSYRGPSTEYRDYNYLSRTSGARYRSASAQVQAQSVPHSRPGHKTTPAFNNSNNHHNNNNTSSASRINSGFVHNNGTASPLGVLENRSELEAVEALIAMGSM</sequence>